<evidence type="ECO:0000313" key="2">
    <source>
        <dbReference type="Proteomes" id="UP000008311"/>
    </source>
</evidence>
<evidence type="ECO:0000313" key="1">
    <source>
        <dbReference type="EMBL" id="EEF29879.1"/>
    </source>
</evidence>
<name>B9T2N4_RICCO</name>
<keyword evidence="2" id="KW-1185">Reference proteome</keyword>
<sequence length="68" mass="7532">MDRIESYCSNHGVASNIDFNSFTKLIQFLSEYHVIFSDGGSAKHKVFGKRLLGSAHVSQTKLPDTAKT</sequence>
<reference evidence="2" key="1">
    <citation type="journal article" date="2010" name="Nat. Biotechnol.">
        <title>Draft genome sequence of the oilseed species Ricinus communis.</title>
        <authorList>
            <person name="Chan A.P."/>
            <person name="Crabtree J."/>
            <person name="Zhao Q."/>
            <person name="Lorenzi H."/>
            <person name="Orvis J."/>
            <person name="Puiu D."/>
            <person name="Melake-Berhan A."/>
            <person name="Jones K.M."/>
            <person name="Redman J."/>
            <person name="Chen G."/>
            <person name="Cahoon E.B."/>
            <person name="Gedil M."/>
            <person name="Stanke M."/>
            <person name="Haas B.J."/>
            <person name="Wortman J.R."/>
            <person name="Fraser-Liggett C.M."/>
            <person name="Ravel J."/>
            <person name="Rabinowicz P.D."/>
        </authorList>
    </citation>
    <scope>NUCLEOTIDE SEQUENCE [LARGE SCALE GENOMIC DNA]</scope>
    <source>
        <strain evidence="2">cv. Hale</strain>
    </source>
</reference>
<accession>B9T2N4</accession>
<dbReference type="AlphaFoldDB" id="B9T2N4"/>
<gene>
    <name evidence="1" type="ORF">RCOM_0510060</name>
</gene>
<organism evidence="1 2">
    <name type="scientific">Ricinus communis</name>
    <name type="common">Castor bean</name>
    <dbReference type="NCBI Taxonomy" id="3988"/>
    <lineage>
        <taxon>Eukaryota</taxon>
        <taxon>Viridiplantae</taxon>
        <taxon>Streptophyta</taxon>
        <taxon>Embryophyta</taxon>
        <taxon>Tracheophyta</taxon>
        <taxon>Spermatophyta</taxon>
        <taxon>Magnoliopsida</taxon>
        <taxon>eudicotyledons</taxon>
        <taxon>Gunneridae</taxon>
        <taxon>Pentapetalae</taxon>
        <taxon>rosids</taxon>
        <taxon>fabids</taxon>
        <taxon>Malpighiales</taxon>
        <taxon>Euphorbiaceae</taxon>
        <taxon>Acalyphoideae</taxon>
        <taxon>Acalypheae</taxon>
        <taxon>Ricinus</taxon>
    </lineage>
</organism>
<dbReference type="EMBL" id="EQ974387">
    <property type="protein sequence ID" value="EEF29879.1"/>
    <property type="molecule type" value="Genomic_DNA"/>
</dbReference>
<protein>
    <submittedName>
        <fullName evidence="1">Uncharacterized protein</fullName>
    </submittedName>
</protein>
<dbReference type="InParanoid" id="B9T2N4"/>
<dbReference type="Proteomes" id="UP000008311">
    <property type="component" value="Unassembled WGS sequence"/>
</dbReference>
<proteinExistence type="predicted"/>